<keyword evidence="9" id="KW-0472">Membrane</keyword>
<evidence type="ECO:0000256" key="8">
    <source>
        <dbReference type="ARBA" id="ARBA00023114"/>
    </source>
</evidence>
<keyword evidence="8" id="KW-0626">Porin</keyword>
<evidence type="ECO:0000259" key="11">
    <source>
        <dbReference type="Pfam" id="PF13609"/>
    </source>
</evidence>
<comment type="subunit">
    <text evidence="2">Homotrimer.</text>
</comment>
<keyword evidence="13" id="KW-1185">Reference proteome</keyword>
<dbReference type="EMBL" id="QDKL01000001">
    <property type="protein sequence ID" value="RZF22489.1"/>
    <property type="molecule type" value="Genomic_DNA"/>
</dbReference>
<dbReference type="RefSeq" id="WP_114705434.1">
    <property type="nucleotide sequence ID" value="NZ_QDKL01000001.1"/>
</dbReference>
<keyword evidence="3" id="KW-0813">Transport</keyword>
<reference evidence="13" key="1">
    <citation type="journal article" date="2019" name="Int. J. Syst. Evol. Microbiol.">
        <title>Halobacteriovorax valvorus sp. nov., a novel prokaryotic predator isolated from coastal seawater of China.</title>
        <authorList>
            <person name="Chen M.-X."/>
        </authorList>
    </citation>
    <scope>NUCLEOTIDE SEQUENCE [LARGE SCALE GENOMIC DNA]</scope>
    <source>
        <strain evidence="13">BL9</strain>
    </source>
</reference>
<comment type="caution">
    <text evidence="12">The sequence shown here is derived from an EMBL/GenBank/DDBJ whole genome shotgun (WGS) entry which is preliminary data.</text>
</comment>
<dbReference type="Pfam" id="PF13609">
    <property type="entry name" value="Porin_4"/>
    <property type="match status" value="1"/>
</dbReference>
<evidence type="ECO:0000256" key="4">
    <source>
        <dbReference type="ARBA" id="ARBA00022452"/>
    </source>
</evidence>
<dbReference type="Gene3D" id="2.40.160.10">
    <property type="entry name" value="Porin"/>
    <property type="match status" value="1"/>
</dbReference>
<dbReference type="PANTHER" id="PTHR34501">
    <property type="entry name" value="PROTEIN YDDL-RELATED"/>
    <property type="match status" value="1"/>
</dbReference>
<keyword evidence="5" id="KW-0812">Transmembrane</keyword>
<dbReference type="PANTHER" id="PTHR34501:SF9">
    <property type="entry name" value="MAJOR OUTER MEMBRANE PROTEIN P.IA"/>
    <property type="match status" value="1"/>
</dbReference>
<accession>A0ABY0IJ30</accession>
<proteinExistence type="predicted"/>
<keyword evidence="7" id="KW-0406">Ion transport</keyword>
<keyword evidence="4" id="KW-1134">Transmembrane beta strand</keyword>
<evidence type="ECO:0000256" key="7">
    <source>
        <dbReference type="ARBA" id="ARBA00023065"/>
    </source>
</evidence>
<dbReference type="InterPro" id="IPR033900">
    <property type="entry name" value="Gram_neg_porin_domain"/>
</dbReference>
<dbReference type="SUPFAM" id="SSF56935">
    <property type="entry name" value="Porins"/>
    <property type="match status" value="1"/>
</dbReference>
<evidence type="ECO:0000256" key="5">
    <source>
        <dbReference type="ARBA" id="ARBA00022692"/>
    </source>
</evidence>
<evidence type="ECO:0000256" key="9">
    <source>
        <dbReference type="ARBA" id="ARBA00023136"/>
    </source>
</evidence>
<evidence type="ECO:0000256" key="10">
    <source>
        <dbReference type="ARBA" id="ARBA00023237"/>
    </source>
</evidence>
<evidence type="ECO:0000256" key="1">
    <source>
        <dbReference type="ARBA" id="ARBA00004571"/>
    </source>
</evidence>
<dbReference type="InterPro" id="IPR050298">
    <property type="entry name" value="Gram-neg_bact_OMP"/>
</dbReference>
<gene>
    <name evidence="12" type="ORF">DAY19_01585</name>
</gene>
<evidence type="ECO:0000256" key="3">
    <source>
        <dbReference type="ARBA" id="ARBA00022448"/>
    </source>
</evidence>
<name>A0ABY0IJ30_9BACT</name>
<dbReference type="InterPro" id="IPR023614">
    <property type="entry name" value="Porin_dom_sf"/>
</dbReference>
<keyword evidence="10" id="KW-0998">Cell outer membrane</keyword>
<sequence length="360" mass="40046">MGYIQKYLFIISILFTPKIIQAKDLGGNFSLYGKLSMAAIGQAGVQSLNNNSSRFGFKYERDDLLEGFTTGLRAEFGINTSNTSQSVQEIPNTTGRFQVDNTSDRPFSTRLTYLSLSKGDFEATIGKNWSVWYDISGLTDIFMVTGAFASSTYTSNGEVIGTSRGVDLVQLRYKLGNIHLGAQAKLTGDESTDITDSAGNVIGQLVLEHSIAASIRYITKNIILGAAAINLITDSTGKDISETSVSVGARYIYKEFFTAFNYADAKDLELVDGNFIRTDDFEGLIGWNITKRHQLMIGYNWQNSDEVNYEDYEMSYYLASYIYRYGQVELGLEFVFDDSTEPSGERPENHQVILGATLYF</sequence>
<evidence type="ECO:0000313" key="12">
    <source>
        <dbReference type="EMBL" id="RZF22489.1"/>
    </source>
</evidence>
<organism evidence="12 13">
    <name type="scientific">Halobacteriovorax vibrionivorans</name>
    <dbReference type="NCBI Taxonomy" id="2152716"/>
    <lineage>
        <taxon>Bacteria</taxon>
        <taxon>Pseudomonadati</taxon>
        <taxon>Bdellovibrionota</taxon>
        <taxon>Bacteriovoracia</taxon>
        <taxon>Bacteriovoracales</taxon>
        <taxon>Halobacteriovoraceae</taxon>
        <taxon>Halobacteriovorax</taxon>
    </lineage>
</organism>
<keyword evidence="6" id="KW-0732">Signal</keyword>
<feature type="domain" description="Porin" evidence="11">
    <location>
        <begin position="28"/>
        <end position="318"/>
    </location>
</feature>
<evidence type="ECO:0000313" key="13">
    <source>
        <dbReference type="Proteomes" id="UP000443582"/>
    </source>
</evidence>
<comment type="subcellular location">
    <subcellularLocation>
        <location evidence="1">Cell outer membrane</location>
        <topology evidence="1">Multi-pass membrane protein</topology>
    </subcellularLocation>
</comment>
<evidence type="ECO:0000256" key="2">
    <source>
        <dbReference type="ARBA" id="ARBA00011233"/>
    </source>
</evidence>
<protein>
    <submittedName>
        <fullName evidence="12">Porin</fullName>
    </submittedName>
</protein>
<evidence type="ECO:0000256" key="6">
    <source>
        <dbReference type="ARBA" id="ARBA00022729"/>
    </source>
</evidence>
<dbReference type="Proteomes" id="UP000443582">
    <property type="component" value="Unassembled WGS sequence"/>
</dbReference>